<dbReference type="NCBIfam" id="TIGR01662">
    <property type="entry name" value="HAD-SF-IIIA"/>
    <property type="match status" value="1"/>
</dbReference>
<dbReference type="NCBIfam" id="TIGR01656">
    <property type="entry name" value="Histidinol-ppas"/>
    <property type="match status" value="1"/>
</dbReference>
<dbReference type="GO" id="GO:0016791">
    <property type="term" value="F:phosphatase activity"/>
    <property type="evidence" value="ECO:0007669"/>
    <property type="project" value="InterPro"/>
</dbReference>
<dbReference type="PANTHER" id="PTHR42891:SF1">
    <property type="entry name" value="D-GLYCERO-BETA-D-MANNO-HEPTOSE-1,7-BISPHOSPHATE 7-PHOSPHATASE"/>
    <property type="match status" value="1"/>
</dbReference>
<dbReference type="Gene3D" id="3.40.50.1000">
    <property type="entry name" value="HAD superfamily/HAD-like"/>
    <property type="match status" value="1"/>
</dbReference>
<feature type="site" description="Stabilizes the phosphoryl group" evidence="9">
    <location>
        <position position="101"/>
    </location>
</feature>
<dbReference type="STRING" id="999894.TDIS_0316"/>
<dbReference type="InterPro" id="IPR004446">
    <property type="entry name" value="Heptose_bisP_phosphatase"/>
</dbReference>
<protein>
    <recommendedName>
        <fullName evidence="6 7">D,D-heptose 1,7-bisphosphate phosphatase</fullName>
        <ecNumber evidence="7">3.1.3.-</ecNumber>
    </recommendedName>
</protein>
<feature type="active site" description="Nucleophile" evidence="8">
    <location>
        <position position="8"/>
    </location>
</feature>
<evidence type="ECO:0000256" key="2">
    <source>
        <dbReference type="ARBA" id="ARBA00022490"/>
    </source>
</evidence>
<evidence type="ECO:0000256" key="1">
    <source>
        <dbReference type="ARBA" id="ARBA00004496"/>
    </source>
</evidence>
<dbReference type="AlphaFoldDB" id="A0A179D886"/>
<comment type="cofactor">
    <cofactor evidence="10">
        <name>Mg(2+)</name>
        <dbReference type="ChEBI" id="CHEBI:18420"/>
    </cofactor>
</comment>
<feature type="binding site" evidence="10">
    <location>
        <position position="126"/>
    </location>
    <ligand>
        <name>Mg(2+)</name>
        <dbReference type="ChEBI" id="CHEBI:18420"/>
    </ligand>
</feature>
<dbReference type="Pfam" id="PF13242">
    <property type="entry name" value="Hydrolase_like"/>
    <property type="match status" value="1"/>
</dbReference>
<dbReference type="GO" id="GO:0005975">
    <property type="term" value="P:carbohydrate metabolic process"/>
    <property type="evidence" value="ECO:0007669"/>
    <property type="project" value="InterPro"/>
</dbReference>
<feature type="active site" description="Proton donor" evidence="8">
    <location>
        <position position="10"/>
    </location>
</feature>
<dbReference type="PANTHER" id="PTHR42891">
    <property type="entry name" value="D-GLYCERO-BETA-D-MANNO-HEPTOSE-1,7-BISPHOSPHATE 7-PHOSPHATASE"/>
    <property type="match status" value="1"/>
</dbReference>
<dbReference type="EC" id="3.1.3.-" evidence="7"/>
<reference evidence="11 12" key="1">
    <citation type="submission" date="2016-04" db="EMBL/GenBank/DDBJ databases">
        <title>Genome analysis of Thermosulfurimonas dismutans, the first thermophilic sulfur-disproportionating bacterium of the phylum Thermodesulfobacteria.</title>
        <authorList>
            <person name="Mardanov A.V."/>
            <person name="Beletsky A.V."/>
            <person name="Kadnikov V.V."/>
            <person name="Slobodkin A.I."/>
            <person name="Ravin N.V."/>
        </authorList>
    </citation>
    <scope>NUCLEOTIDE SEQUENCE [LARGE SCALE GENOMIC DNA]</scope>
    <source>
        <strain evidence="11 12">S95</strain>
    </source>
</reference>
<dbReference type="GO" id="GO:0046872">
    <property type="term" value="F:metal ion binding"/>
    <property type="evidence" value="ECO:0007669"/>
    <property type="project" value="UniProtKB-KW"/>
</dbReference>
<name>A0A179D886_9BACT</name>
<dbReference type="InterPro" id="IPR006543">
    <property type="entry name" value="Histidinol-phos"/>
</dbReference>
<dbReference type="PIRSF" id="PIRSF004682">
    <property type="entry name" value="GmhB"/>
    <property type="match status" value="1"/>
</dbReference>
<keyword evidence="10" id="KW-0862">Zinc</keyword>
<dbReference type="EMBL" id="LWLG01000001">
    <property type="protein sequence ID" value="OAQ21798.1"/>
    <property type="molecule type" value="Genomic_DNA"/>
</dbReference>
<gene>
    <name evidence="11" type="ORF">TDIS_0316</name>
</gene>
<comment type="subcellular location">
    <subcellularLocation>
        <location evidence="1 7">Cytoplasm</location>
    </subcellularLocation>
</comment>
<feature type="binding site" evidence="10">
    <location>
        <position position="8"/>
    </location>
    <ligand>
        <name>Mg(2+)</name>
        <dbReference type="ChEBI" id="CHEBI:18420"/>
    </ligand>
</feature>
<dbReference type="GO" id="GO:0005737">
    <property type="term" value="C:cytoplasm"/>
    <property type="evidence" value="ECO:0007669"/>
    <property type="project" value="UniProtKB-SubCell"/>
</dbReference>
<feature type="binding site" evidence="10">
    <location>
        <position position="89"/>
    </location>
    <ligand>
        <name>Zn(2+)</name>
        <dbReference type="ChEBI" id="CHEBI:29105"/>
    </ligand>
</feature>
<keyword evidence="10" id="KW-0460">Magnesium</keyword>
<dbReference type="OrthoDB" id="9801899at2"/>
<evidence type="ECO:0000256" key="9">
    <source>
        <dbReference type="PIRSR" id="PIRSR004682-3"/>
    </source>
</evidence>
<dbReference type="Proteomes" id="UP000078390">
    <property type="component" value="Unassembled WGS sequence"/>
</dbReference>
<dbReference type="InterPro" id="IPR036412">
    <property type="entry name" value="HAD-like_sf"/>
</dbReference>
<keyword evidence="4 7" id="KW-0378">Hydrolase</keyword>
<keyword evidence="5 7" id="KW-0119">Carbohydrate metabolism</keyword>
<evidence type="ECO:0000256" key="3">
    <source>
        <dbReference type="ARBA" id="ARBA00022723"/>
    </source>
</evidence>
<comment type="similarity">
    <text evidence="7">Belongs to the gmhB family.</text>
</comment>
<evidence type="ECO:0000256" key="5">
    <source>
        <dbReference type="ARBA" id="ARBA00023277"/>
    </source>
</evidence>
<organism evidence="11 12">
    <name type="scientific">Thermosulfurimonas dismutans</name>
    <dbReference type="NCBI Taxonomy" id="999894"/>
    <lineage>
        <taxon>Bacteria</taxon>
        <taxon>Pseudomonadati</taxon>
        <taxon>Thermodesulfobacteriota</taxon>
        <taxon>Thermodesulfobacteria</taxon>
        <taxon>Thermodesulfobacteriales</taxon>
        <taxon>Thermodesulfobacteriaceae</taxon>
        <taxon>Thermosulfurimonas</taxon>
    </lineage>
</organism>
<feature type="binding site" evidence="10">
    <location>
        <position position="99"/>
    </location>
    <ligand>
        <name>Zn(2+)</name>
        <dbReference type="ChEBI" id="CHEBI:29105"/>
    </ligand>
</feature>
<accession>A0A179D886</accession>
<evidence type="ECO:0000256" key="6">
    <source>
        <dbReference type="ARBA" id="ARBA00031828"/>
    </source>
</evidence>
<sequence>MRPVVFLDRDGTVNEEVGYLNHISRLKIIPGAAEGIKRLKAAGFAVVIVTNQTGPARGYFPESLVHEVNRELLKRLSVEGAEVDGVYVCLHLPDAGCDCRKPKPGMVLRAAEELDLDLSRSYVVGDRWVDIELAQRVGARGVLVLTGYGRGELEYVLPQKGLKPHIVAQDLREAADLILEDLGSLR</sequence>
<dbReference type="InterPro" id="IPR006549">
    <property type="entry name" value="HAD-SF_hydro_IIIA"/>
</dbReference>
<dbReference type="CDD" id="cd07503">
    <property type="entry name" value="HAD_HisB-N"/>
    <property type="match status" value="1"/>
</dbReference>
<feature type="site" description="Contributes to substrate recognition" evidence="9">
    <location>
        <position position="100"/>
    </location>
</feature>
<evidence type="ECO:0000313" key="12">
    <source>
        <dbReference type="Proteomes" id="UP000078390"/>
    </source>
</evidence>
<comment type="cofactor">
    <cofactor evidence="10">
        <name>Zn(2+)</name>
        <dbReference type="ChEBI" id="CHEBI:29105"/>
    </cofactor>
</comment>
<comment type="caution">
    <text evidence="11">The sequence shown here is derived from an EMBL/GenBank/DDBJ whole genome shotgun (WGS) entry which is preliminary data.</text>
</comment>
<feature type="binding site" evidence="10">
    <location>
        <position position="97"/>
    </location>
    <ligand>
        <name>Zn(2+)</name>
        <dbReference type="ChEBI" id="CHEBI:29105"/>
    </ligand>
</feature>
<dbReference type="RefSeq" id="WP_068668582.1">
    <property type="nucleotide sequence ID" value="NZ_LWLG01000001.1"/>
</dbReference>
<feature type="site" description="Stabilizes the phosphoryl group" evidence="9">
    <location>
        <position position="50"/>
    </location>
</feature>
<feature type="binding site" evidence="10">
    <location>
        <position position="91"/>
    </location>
    <ligand>
        <name>Zn(2+)</name>
        <dbReference type="ChEBI" id="CHEBI:29105"/>
    </ligand>
</feature>
<keyword evidence="12" id="KW-1185">Reference proteome</keyword>
<feature type="binding site" evidence="10">
    <location>
        <position position="10"/>
    </location>
    <ligand>
        <name>Mg(2+)</name>
        <dbReference type="ChEBI" id="CHEBI:18420"/>
    </ligand>
</feature>
<dbReference type="PATRIC" id="fig|999894.6.peg.317"/>
<keyword evidence="3 10" id="KW-0479">Metal-binding</keyword>
<proteinExistence type="inferred from homology"/>
<keyword evidence="2 7" id="KW-0963">Cytoplasm</keyword>
<evidence type="ECO:0000256" key="4">
    <source>
        <dbReference type="ARBA" id="ARBA00022801"/>
    </source>
</evidence>
<evidence type="ECO:0000256" key="8">
    <source>
        <dbReference type="PIRSR" id="PIRSR004682-1"/>
    </source>
</evidence>
<evidence type="ECO:0000313" key="11">
    <source>
        <dbReference type="EMBL" id="OAQ21798.1"/>
    </source>
</evidence>
<evidence type="ECO:0000256" key="10">
    <source>
        <dbReference type="PIRSR" id="PIRSR004682-4"/>
    </source>
</evidence>
<dbReference type="SUPFAM" id="SSF56784">
    <property type="entry name" value="HAD-like"/>
    <property type="match status" value="1"/>
</dbReference>
<dbReference type="InterPro" id="IPR023214">
    <property type="entry name" value="HAD_sf"/>
</dbReference>
<evidence type="ECO:0000256" key="7">
    <source>
        <dbReference type="PIRNR" id="PIRNR004682"/>
    </source>
</evidence>